<evidence type="ECO:0000256" key="2">
    <source>
        <dbReference type="ARBA" id="ARBA00006039"/>
    </source>
</evidence>
<dbReference type="PANTHER" id="PTHR10619">
    <property type="entry name" value="F-ACTIN-CAPPING PROTEIN SUBUNIT BETA"/>
    <property type="match status" value="1"/>
</dbReference>
<dbReference type="PRINTS" id="PR00192">
    <property type="entry name" value="FACTINCAPB"/>
</dbReference>
<proteinExistence type="inferred from homology"/>
<dbReference type="EMBL" id="FN648537">
    <property type="protein sequence ID" value="CBJ32528.1"/>
    <property type="molecule type" value="Genomic_DNA"/>
</dbReference>
<keyword evidence="5 7" id="KW-0009">Actin-binding</keyword>
<keyword evidence="4 7" id="KW-0963">Cytoplasm</keyword>
<dbReference type="STRING" id="2880.D7FYI6"/>
<dbReference type="InParanoid" id="D7FYI6"/>
<evidence type="ECO:0000256" key="1">
    <source>
        <dbReference type="ARBA" id="ARBA00004245"/>
    </source>
</evidence>
<dbReference type="GO" id="GO:0051015">
    <property type="term" value="F:actin filament binding"/>
    <property type="evidence" value="ECO:0007669"/>
    <property type="project" value="TreeGrafter"/>
</dbReference>
<comment type="similarity">
    <text evidence="2 7">Belongs to the F-actin-capping protein beta subunit family.</text>
</comment>
<dbReference type="InterPro" id="IPR043175">
    <property type="entry name" value="CAPZB_N"/>
</dbReference>
<comment type="function">
    <text evidence="7">F-actin-capping proteins bind in a Ca(2+)-independent manner to the fast growing ends of actin filaments (barbed end) thereby blocking the exchange of subunits at these ends. Unlike other capping proteins (such as gelsolin and severin), these proteins do not sever actin filaments.</text>
</comment>
<evidence type="ECO:0000256" key="6">
    <source>
        <dbReference type="ARBA" id="ARBA00023212"/>
    </source>
</evidence>
<accession>D7FYI6</accession>
<dbReference type="EMBL" id="FN649749">
    <property type="protein sequence ID" value="CBJ32528.1"/>
    <property type="molecule type" value="Genomic_DNA"/>
</dbReference>
<comment type="subcellular location">
    <subcellularLocation>
        <location evidence="1 7">Cytoplasm</location>
        <location evidence="1 7">Cytoskeleton</location>
    </subcellularLocation>
</comment>
<comment type="subunit">
    <text evidence="7">Heterodimer of an alpha and a beta subunit.</text>
</comment>
<evidence type="ECO:0000313" key="8">
    <source>
        <dbReference type="EMBL" id="CBJ32528.1"/>
    </source>
</evidence>
<reference evidence="8 9" key="1">
    <citation type="journal article" date="2010" name="Nature">
        <title>The Ectocarpus genome and the independent evolution of multicellularity in brown algae.</title>
        <authorList>
            <person name="Cock J.M."/>
            <person name="Sterck L."/>
            <person name="Rouze P."/>
            <person name="Scornet D."/>
            <person name="Allen A.E."/>
            <person name="Amoutzias G."/>
            <person name="Anthouard V."/>
            <person name="Artiguenave F."/>
            <person name="Aury J.M."/>
            <person name="Badger J.H."/>
            <person name="Beszteri B."/>
            <person name="Billiau K."/>
            <person name="Bonnet E."/>
            <person name="Bothwell J.H."/>
            <person name="Bowler C."/>
            <person name="Boyen C."/>
            <person name="Brownlee C."/>
            <person name="Carrano C.J."/>
            <person name="Charrier B."/>
            <person name="Cho G.Y."/>
            <person name="Coelho S.M."/>
            <person name="Collen J."/>
            <person name="Corre E."/>
            <person name="Da Silva C."/>
            <person name="Delage L."/>
            <person name="Delaroque N."/>
            <person name="Dittami S.M."/>
            <person name="Doulbeau S."/>
            <person name="Elias M."/>
            <person name="Farnham G."/>
            <person name="Gachon C.M."/>
            <person name="Gschloessl B."/>
            <person name="Heesch S."/>
            <person name="Jabbari K."/>
            <person name="Jubin C."/>
            <person name="Kawai H."/>
            <person name="Kimura K."/>
            <person name="Kloareg B."/>
            <person name="Kupper F.C."/>
            <person name="Lang D."/>
            <person name="Le Bail A."/>
            <person name="Leblanc C."/>
            <person name="Lerouge P."/>
            <person name="Lohr M."/>
            <person name="Lopez P.J."/>
            <person name="Martens C."/>
            <person name="Maumus F."/>
            <person name="Michel G."/>
            <person name="Miranda-Saavedra D."/>
            <person name="Morales J."/>
            <person name="Moreau H."/>
            <person name="Motomura T."/>
            <person name="Nagasato C."/>
            <person name="Napoli C.A."/>
            <person name="Nelson D.R."/>
            <person name="Nyvall-Collen P."/>
            <person name="Peters A.F."/>
            <person name="Pommier C."/>
            <person name="Potin P."/>
            <person name="Poulain J."/>
            <person name="Quesneville H."/>
            <person name="Read B."/>
            <person name="Rensing S.A."/>
            <person name="Ritter A."/>
            <person name="Rousvoal S."/>
            <person name="Samanta M."/>
            <person name="Samson G."/>
            <person name="Schroeder D.C."/>
            <person name="Segurens B."/>
            <person name="Strittmatter M."/>
            <person name="Tonon T."/>
            <person name="Tregear J.W."/>
            <person name="Valentin K."/>
            <person name="von Dassow P."/>
            <person name="Yamagishi T."/>
            <person name="Van de Peer Y."/>
            <person name="Wincker P."/>
        </authorList>
    </citation>
    <scope>NUCLEOTIDE SEQUENCE [LARGE SCALE GENOMIC DNA]</scope>
    <source>
        <strain evidence="9">Ec32 / CCAP1310/4</strain>
    </source>
</reference>
<dbReference type="InterPro" id="IPR037282">
    <property type="entry name" value="CapZ_alpha/beta"/>
</dbReference>
<dbReference type="InterPro" id="IPR042276">
    <property type="entry name" value="CapZ_alpha/beta_2"/>
</dbReference>
<dbReference type="InterPro" id="IPR019771">
    <property type="entry name" value="F-actin_capping_bsu_CS"/>
</dbReference>
<protein>
    <recommendedName>
        <fullName evidence="7">F-actin-capping protein subunit beta</fullName>
    </recommendedName>
</protein>
<evidence type="ECO:0000256" key="7">
    <source>
        <dbReference type="RuleBase" id="RU365078"/>
    </source>
</evidence>
<dbReference type="Gene3D" id="3.90.1150.210">
    <property type="entry name" value="F-actin capping protein, beta subunit"/>
    <property type="match status" value="1"/>
</dbReference>
<dbReference type="eggNOG" id="KOG3174">
    <property type="taxonomic scope" value="Eukaryota"/>
</dbReference>
<dbReference type="SUPFAM" id="SSF90096">
    <property type="entry name" value="Subunits of heterodimeric actin filament capping protein Capz"/>
    <property type="match status" value="1"/>
</dbReference>
<dbReference type="GO" id="GO:0051016">
    <property type="term" value="P:barbed-end actin filament capping"/>
    <property type="evidence" value="ECO:0007669"/>
    <property type="project" value="UniProtKB-UniRule"/>
</dbReference>
<dbReference type="FunFam" id="1.20.58.570:FF:000001">
    <property type="entry name" value="F-actin-capping protein subunit beta"/>
    <property type="match status" value="1"/>
</dbReference>
<keyword evidence="6 7" id="KW-0206">Cytoskeleton</keyword>
<dbReference type="AlphaFoldDB" id="D7FYI6"/>
<dbReference type="OMA" id="WSNKYYP"/>
<dbReference type="GO" id="GO:0000902">
    <property type="term" value="P:cell morphogenesis"/>
    <property type="evidence" value="ECO:0007669"/>
    <property type="project" value="TreeGrafter"/>
</dbReference>
<evidence type="ECO:0000313" key="9">
    <source>
        <dbReference type="Proteomes" id="UP000002630"/>
    </source>
</evidence>
<dbReference type="GO" id="GO:0030036">
    <property type="term" value="P:actin cytoskeleton organization"/>
    <property type="evidence" value="ECO:0007669"/>
    <property type="project" value="InterPro"/>
</dbReference>
<dbReference type="OrthoDB" id="9979678at2759"/>
<dbReference type="Proteomes" id="UP000002630">
    <property type="component" value="Linkage Group LG24"/>
</dbReference>
<keyword evidence="3 7" id="KW-0117">Actin capping</keyword>
<gene>
    <name evidence="8" type="ORF">Esi_0345_0014</name>
</gene>
<organism evidence="8 9">
    <name type="scientific">Ectocarpus siliculosus</name>
    <name type="common">Brown alga</name>
    <name type="synonym">Conferva siliculosa</name>
    <dbReference type="NCBI Taxonomy" id="2880"/>
    <lineage>
        <taxon>Eukaryota</taxon>
        <taxon>Sar</taxon>
        <taxon>Stramenopiles</taxon>
        <taxon>Ochrophyta</taxon>
        <taxon>PX clade</taxon>
        <taxon>Phaeophyceae</taxon>
        <taxon>Ectocarpales</taxon>
        <taxon>Ectocarpaceae</taxon>
        <taxon>Ectocarpus</taxon>
    </lineage>
</organism>
<dbReference type="PANTHER" id="PTHR10619:SF0">
    <property type="entry name" value="F-ACTIN-CAPPING PROTEIN SUBUNIT BETA ISOFORMS 1 AND 2"/>
    <property type="match status" value="1"/>
</dbReference>
<evidence type="ECO:0000256" key="3">
    <source>
        <dbReference type="ARBA" id="ARBA00022467"/>
    </source>
</evidence>
<keyword evidence="9" id="KW-1185">Reference proteome</keyword>
<dbReference type="GO" id="GO:0005737">
    <property type="term" value="C:cytoplasm"/>
    <property type="evidence" value="ECO:0007669"/>
    <property type="project" value="InterPro"/>
</dbReference>
<dbReference type="GO" id="GO:0008290">
    <property type="term" value="C:F-actin capping protein complex"/>
    <property type="evidence" value="ECO:0007669"/>
    <property type="project" value="UniProtKB-UniRule"/>
</dbReference>
<evidence type="ECO:0000256" key="4">
    <source>
        <dbReference type="ARBA" id="ARBA00022490"/>
    </source>
</evidence>
<dbReference type="Pfam" id="PF01115">
    <property type="entry name" value="F_actin_cap_B"/>
    <property type="match status" value="1"/>
</dbReference>
<dbReference type="PROSITE" id="PS00231">
    <property type="entry name" value="F_ACTIN_CAPPING_BETA"/>
    <property type="match status" value="1"/>
</dbReference>
<dbReference type="FunCoup" id="D7FYI6">
    <property type="interactions" value="388"/>
</dbReference>
<evidence type="ECO:0000256" key="5">
    <source>
        <dbReference type="ARBA" id="ARBA00023203"/>
    </source>
</evidence>
<name>D7FYI6_ECTSI</name>
<sequence length="308" mass="33540">MAESTEVISSCLNLMRRLPPKDIENSLEGLLNLVPQVTDELLQRVDQPLQEATDPETGRRYLRCEYNRDASSYRSPWSNKYDPPIEDGFTPGDRLRQMEEDANMLLDAYREVYFSGGVSSVYLWEEEADGEADNATGAAGSFAGCFLILKRVGGDGEEGPVGAWESSHVVQVVLSKKNPTQATYKVNTTVMLSVGPEDEAVGATSLSGNLAREKEETKTFSTDSDHLQNLGVMIEAMENTLRSDMDGLYVQKTRQIVSSVRSTRGASAARLQSPFAAQLQGAVGQHGARRQGGDLMSALNAKLGVPPS</sequence>
<dbReference type="Gene3D" id="1.20.58.570">
    <property type="match status" value="1"/>
</dbReference>
<dbReference type="InterPro" id="IPR001698">
    <property type="entry name" value="CAPZB"/>
</dbReference>